<reference evidence="2 3" key="1">
    <citation type="submission" date="2019-08" db="EMBL/GenBank/DDBJ databases">
        <authorList>
            <person name="Toschakov S.V."/>
        </authorList>
    </citation>
    <scope>NUCLEOTIDE SEQUENCE [LARGE SCALE GENOMIC DNA]</scope>
    <source>
        <strain evidence="2 3">3753O</strain>
    </source>
</reference>
<proteinExistence type="predicted"/>
<gene>
    <name evidence="2" type="ORF">Tbon_04415</name>
</gene>
<evidence type="ECO:0000256" key="1">
    <source>
        <dbReference type="SAM" id="MobiDB-lite"/>
    </source>
</evidence>
<accession>A0ABX6C0M7</accession>
<name>A0ABX6C0M7_9CHLR</name>
<dbReference type="EMBL" id="CP042829">
    <property type="protein sequence ID" value="QFG02565.1"/>
    <property type="molecule type" value="Genomic_DNA"/>
</dbReference>
<organism evidence="2 3">
    <name type="scientific">Tepidiforma bonchosmolovskayae</name>
    <dbReference type="NCBI Taxonomy" id="2601677"/>
    <lineage>
        <taxon>Bacteria</taxon>
        <taxon>Bacillati</taxon>
        <taxon>Chloroflexota</taxon>
        <taxon>Tepidiformia</taxon>
        <taxon>Tepidiformales</taxon>
        <taxon>Tepidiformaceae</taxon>
        <taxon>Tepidiforma</taxon>
    </lineage>
</organism>
<keyword evidence="3" id="KW-1185">Reference proteome</keyword>
<protein>
    <submittedName>
        <fullName evidence="2">Uncharacterized protein</fullName>
    </submittedName>
</protein>
<dbReference type="Proteomes" id="UP000326331">
    <property type="component" value="Chromosome"/>
</dbReference>
<evidence type="ECO:0000313" key="2">
    <source>
        <dbReference type="EMBL" id="QFG02565.1"/>
    </source>
</evidence>
<feature type="region of interest" description="Disordered" evidence="1">
    <location>
        <begin position="84"/>
        <end position="105"/>
    </location>
</feature>
<feature type="compositionally biased region" description="Acidic residues" evidence="1">
    <location>
        <begin position="90"/>
        <end position="105"/>
    </location>
</feature>
<evidence type="ECO:0000313" key="3">
    <source>
        <dbReference type="Proteomes" id="UP000326331"/>
    </source>
</evidence>
<reference evidence="2 3" key="2">
    <citation type="submission" date="2019-10" db="EMBL/GenBank/DDBJ databases">
        <title>Thermopilla bonchosmolovskayae gen. nov., sp. nov., a moderately thermophilic Chloroflexi bacterium from a Chukotka hot spring (Arctic, Russia), representing a novel classis Thermopillaia, which include previously uncultivated lineage OLB14.</title>
        <authorList>
            <person name="Kochetkova T.V."/>
            <person name="Zayulina K.S."/>
            <person name="Zhigarkov V.S."/>
            <person name="Minaev N.V."/>
            <person name="Novikov A."/>
            <person name="Toshchakov S.V."/>
            <person name="Elcheninov A.G."/>
            <person name="Kublanov I.V."/>
        </authorList>
    </citation>
    <scope>NUCLEOTIDE SEQUENCE [LARGE SCALE GENOMIC DNA]</scope>
    <source>
        <strain evidence="2 3">3753O</strain>
    </source>
</reference>
<sequence length="105" mass="12049">MITFERECRTPHSESYTIFEDGSIVGRVDLHYQGTNVYATLCTTADADEERIQQLIDATDEQLVMTADPYREDFIVTVWRGSPAGVYSDNELDDDEDEDDTFRLN</sequence>
<dbReference type="RefSeq" id="WP_158066493.1">
    <property type="nucleotide sequence ID" value="NZ_CP042829.1"/>
</dbReference>